<dbReference type="Pfam" id="PF10156">
    <property type="entry name" value="Med17"/>
    <property type="match status" value="1"/>
</dbReference>
<reference evidence="4" key="3">
    <citation type="submission" date="2018-08" db="EMBL/GenBank/DDBJ databases">
        <authorList>
            <person name="Guldener U."/>
        </authorList>
    </citation>
    <scope>NUCLEOTIDE SEQUENCE</scope>
    <source>
        <strain evidence="4">UB2</strain>
    </source>
</reference>
<dbReference type="GO" id="GO:0003712">
    <property type="term" value="F:transcription coregulator activity"/>
    <property type="evidence" value="ECO:0007669"/>
    <property type="project" value="InterPro"/>
</dbReference>
<proteinExistence type="inferred from homology"/>
<dbReference type="GO" id="GO:0006357">
    <property type="term" value="P:regulation of transcription by RNA polymerase II"/>
    <property type="evidence" value="ECO:0007669"/>
    <property type="project" value="InterPro"/>
</dbReference>
<dbReference type="Proteomes" id="UP000658997">
    <property type="component" value="Unassembled WGS sequence"/>
</dbReference>
<reference evidence="3" key="1">
    <citation type="submission" date="2016-04" db="EMBL/GenBank/DDBJ databases">
        <authorList>
            <person name="Evans L.H."/>
            <person name="Alamgir A."/>
            <person name="Owens N."/>
            <person name="Weber N.D."/>
            <person name="Virtaneva K."/>
            <person name="Barbian K."/>
            <person name="Babar A."/>
            <person name="Rosenke K."/>
        </authorList>
    </citation>
    <scope>NUCLEOTIDE SEQUENCE</scope>
    <source>
        <strain evidence="3">UB2112</strain>
    </source>
</reference>
<comment type="function">
    <text evidence="1">Component of the Mediator complex, a coactivator involved in the regulated transcription of nearly all RNA polymerase II-dependent genes. Mediator functions as a bridge to convey information from gene-specific regulatory proteins to the basal RNA polymerase II transcription machinery. Mediator is recruited to promoters by direct interactions with regulatory proteins and serves as a scaffold for the assembly of a functional preinitiation complex with RNA polymerase II and the general transcription factors.</text>
</comment>
<dbReference type="OrthoDB" id="1902587at2759"/>
<evidence type="ECO:0000313" key="3">
    <source>
        <dbReference type="EMBL" id="SAM84314.1"/>
    </source>
</evidence>
<evidence type="ECO:0000256" key="2">
    <source>
        <dbReference type="SAM" id="MobiDB-lite"/>
    </source>
</evidence>
<feature type="region of interest" description="Disordered" evidence="2">
    <location>
        <begin position="257"/>
        <end position="277"/>
    </location>
</feature>
<name>A0A1K0HHU3_9BASI</name>
<dbReference type="EMBL" id="ULHB01000040">
    <property type="protein sequence ID" value="SYW78356.1"/>
    <property type="molecule type" value="Genomic_DNA"/>
</dbReference>
<feature type="region of interest" description="Disordered" evidence="2">
    <location>
        <begin position="1"/>
        <end position="45"/>
    </location>
</feature>
<sequence length="867" mass="93120">MSSSEAGPSTIPSSSKEVELAIEPVHIYTDPNPLPPSSTSITTAFDRERQLADILLDGTNIFISRKPASQQLSEDVRRLWAERGDFSRFRTSDLARKRPASEEEESDDEEDQPKPQGEEEEEGILRNPCKGTVGGTIGESEFVKLRGKVLQNLDVAHLNSIHAHQLLGMLIKQYRSTNTASGSNNAAVAGRMRSPAPSVGAQSNRSGSTTTAAPNPTKAPLGIFGHLTHPSNREEEFILDPLSIALSRTSLNPSTAIRRDVSAEGEVEEEEDFDEDPNSAAYGLKKAKRELESTAGFKQNKLREFKIVLESKRKAIANAAELLSSAGDELRESQGANRERWRALIGLHGRGWGLTPGRPLLDVERFGVSNTEEEEGSQGTKKGAGGKKKGAAGLQGFGTPVVTSDGKVKEEGARDAWIGFGSPEAPIELRRRSLAYWADTPASSAGSGGGGEGGGGGGLVEEVKQKLVFPDRMHRRLRVRFVLWPSTTTGGEGMEGKVQWSSDPPCCAAAAEGEKKEGGIVMGQVLDSELQMASREASDELIFGDVVAQARLLPPSFGVRLTPTSVRIVLTKRLDLIVELVPTNPDIGDKEEEEKEEKEEKEKEEKEKVNYSPHASLLLAFLRLGPLRKSMAFMSATKEGRKWDAPSRASALKANALAVPKKSTSAGNAKPDTGSGGGKGIAAGGKATSAALSKLDCLGPILVGLHYWSFVYRLGVVLRGVQERVQRERAIKLRIQLVPITPRTCLSPAARGTVEELMRSLARMVDGVPCTPPTSKASGGEGEGSLHSIYRPSQSGREEVLKGSAKVYAEQGKGGQRLVCTLSFAQPSLLSVQFAGGKKTSGGVRLTNKPLSVDLDTLDQLLSRYIS</sequence>
<feature type="region of interest" description="Disordered" evidence="2">
    <location>
        <begin position="179"/>
        <end position="219"/>
    </location>
</feature>
<feature type="compositionally biased region" description="Low complexity" evidence="2">
    <location>
        <begin position="209"/>
        <end position="219"/>
    </location>
</feature>
<keyword evidence="1" id="KW-0010">Activator</keyword>
<gene>
    <name evidence="1" type="primary">MED17</name>
    <name evidence="4" type="ORF">UBRO2_02548</name>
    <name evidence="3" type="ORF">UBRO_06966</name>
</gene>
<evidence type="ECO:0000313" key="4">
    <source>
        <dbReference type="EMBL" id="SYW78356.1"/>
    </source>
</evidence>
<comment type="subunit">
    <text evidence="1">Component of the Mediator complex.</text>
</comment>
<dbReference type="EMBL" id="LT558129">
    <property type="protein sequence ID" value="SAM84314.1"/>
    <property type="molecule type" value="Genomic_DNA"/>
</dbReference>
<evidence type="ECO:0000313" key="6">
    <source>
        <dbReference type="Proteomes" id="UP000658997"/>
    </source>
</evidence>
<feature type="region of interest" description="Disordered" evidence="2">
    <location>
        <begin position="660"/>
        <end position="683"/>
    </location>
</feature>
<keyword evidence="1" id="KW-0805">Transcription regulation</keyword>
<feature type="region of interest" description="Disordered" evidence="2">
    <location>
        <begin position="768"/>
        <end position="797"/>
    </location>
</feature>
<feature type="compositionally biased region" description="Basic and acidic residues" evidence="2">
    <location>
        <begin position="598"/>
        <end position="609"/>
    </location>
</feature>
<feature type="compositionally biased region" description="Acidic residues" evidence="2">
    <location>
        <begin position="263"/>
        <end position="277"/>
    </location>
</feature>
<reference evidence="5" key="2">
    <citation type="submission" date="2016-04" db="EMBL/GenBank/DDBJ databases">
        <authorList>
            <person name="Guldener U."/>
            <person name="Guldener U."/>
        </authorList>
    </citation>
    <scope>NUCLEOTIDE SEQUENCE [LARGE SCALE GENOMIC DNA]</scope>
    <source>
        <strain evidence="5">UB2112</strain>
    </source>
</reference>
<evidence type="ECO:0000256" key="1">
    <source>
        <dbReference type="RuleBase" id="RU364140"/>
    </source>
</evidence>
<dbReference type="AlphaFoldDB" id="A0A1K0HHU3"/>
<feature type="region of interest" description="Disordered" evidence="2">
    <location>
        <begin position="92"/>
        <end position="132"/>
    </location>
</feature>
<organism evidence="3 5">
    <name type="scientific">Ustilago bromivora</name>
    <dbReference type="NCBI Taxonomy" id="307758"/>
    <lineage>
        <taxon>Eukaryota</taxon>
        <taxon>Fungi</taxon>
        <taxon>Dikarya</taxon>
        <taxon>Basidiomycota</taxon>
        <taxon>Ustilaginomycotina</taxon>
        <taxon>Ustilaginomycetes</taxon>
        <taxon>Ustilaginales</taxon>
        <taxon>Ustilaginaceae</taxon>
        <taxon>Ustilago</taxon>
    </lineage>
</organism>
<keyword evidence="1" id="KW-0804">Transcription</keyword>
<accession>A0A1K0HHU3</accession>
<feature type="compositionally biased region" description="Gly residues" evidence="2">
    <location>
        <begin position="674"/>
        <end position="683"/>
    </location>
</feature>
<feature type="region of interest" description="Disordered" evidence="2">
    <location>
        <begin position="584"/>
        <end position="609"/>
    </location>
</feature>
<comment type="similarity">
    <text evidence="1">Belongs to the Mediator complex subunit 17 family.</text>
</comment>
<feature type="compositionally biased region" description="Polar residues" evidence="2">
    <location>
        <begin position="1"/>
        <end position="15"/>
    </location>
</feature>
<feature type="region of interest" description="Disordered" evidence="2">
    <location>
        <begin position="369"/>
        <end position="406"/>
    </location>
</feature>
<dbReference type="GO" id="GO:0016592">
    <property type="term" value="C:mediator complex"/>
    <property type="evidence" value="ECO:0007669"/>
    <property type="project" value="InterPro"/>
</dbReference>
<dbReference type="InterPro" id="IPR019313">
    <property type="entry name" value="Mediator_Med17"/>
</dbReference>
<protein>
    <recommendedName>
        <fullName evidence="1">Mediator of RNA polymerase II transcription subunit 17</fullName>
    </recommendedName>
    <alternativeName>
        <fullName evidence="1">Mediator complex subunit 17</fullName>
    </alternativeName>
</protein>
<comment type="subcellular location">
    <subcellularLocation>
        <location evidence="1">Nucleus</location>
    </subcellularLocation>
</comment>
<feature type="compositionally biased region" description="Acidic residues" evidence="2">
    <location>
        <begin position="102"/>
        <end position="111"/>
    </location>
</feature>
<dbReference type="Proteomes" id="UP000179920">
    <property type="component" value="Chromosome XIII"/>
</dbReference>
<evidence type="ECO:0000313" key="5">
    <source>
        <dbReference type="Proteomes" id="UP000179920"/>
    </source>
</evidence>
<keyword evidence="6" id="KW-1185">Reference proteome</keyword>
<feature type="compositionally biased region" description="Basic and acidic residues" evidence="2">
    <location>
        <begin position="92"/>
        <end position="101"/>
    </location>
</feature>
<keyword evidence="1" id="KW-0539">Nucleus</keyword>